<dbReference type="EMBL" id="CM037624">
    <property type="protein sequence ID" value="KAH8010958.1"/>
    <property type="molecule type" value="Genomic_DNA"/>
</dbReference>
<keyword evidence="2" id="KW-1185">Reference proteome</keyword>
<dbReference type="Proteomes" id="UP000827872">
    <property type="component" value="Linkage Group LG11"/>
</dbReference>
<evidence type="ECO:0000313" key="1">
    <source>
        <dbReference type="EMBL" id="KAH8010958.1"/>
    </source>
</evidence>
<protein>
    <submittedName>
        <fullName evidence="1">Uncharacterized protein</fullName>
    </submittedName>
</protein>
<gene>
    <name evidence="1" type="ORF">K3G42_016553</name>
</gene>
<accession>A0ACB8FVU9</accession>
<sequence>MGGPASGACTYYLSDSYRRAQAQKKRPTPSGAKGTRSLGFSPSAPRETLFPSSTKETTSREQEQLREPQKQASAFRVHCIVYAAAVANETTSRDMNQVARPAQVREFAAMRGGARPVGCCAALIGEDLSTAGSGRGVQPLEQRAPPFHHLRCLRVITAFWSNKL</sequence>
<reference evidence="1" key="1">
    <citation type="submission" date="2021-08" db="EMBL/GenBank/DDBJ databases">
        <title>The first chromosome-level gecko genome reveals the dynamic sex chromosomes of Neotropical dwarf geckos (Sphaerodactylidae: Sphaerodactylus).</title>
        <authorList>
            <person name="Pinto B.J."/>
            <person name="Keating S.E."/>
            <person name="Gamble T."/>
        </authorList>
    </citation>
    <scope>NUCLEOTIDE SEQUENCE</scope>
    <source>
        <strain evidence="1">TG3544</strain>
    </source>
</reference>
<evidence type="ECO:0000313" key="2">
    <source>
        <dbReference type="Proteomes" id="UP000827872"/>
    </source>
</evidence>
<comment type="caution">
    <text evidence="1">The sequence shown here is derived from an EMBL/GenBank/DDBJ whole genome shotgun (WGS) entry which is preliminary data.</text>
</comment>
<name>A0ACB8FVU9_9SAUR</name>
<organism evidence="1 2">
    <name type="scientific">Sphaerodactylus townsendi</name>
    <dbReference type="NCBI Taxonomy" id="933632"/>
    <lineage>
        <taxon>Eukaryota</taxon>
        <taxon>Metazoa</taxon>
        <taxon>Chordata</taxon>
        <taxon>Craniata</taxon>
        <taxon>Vertebrata</taxon>
        <taxon>Euteleostomi</taxon>
        <taxon>Lepidosauria</taxon>
        <taxon>Squamata</taxon>
        <taxon>Bifurcata</taxon>
        <taxon>Gekkota</taxon>
        <taxon>Sphaerodactylidae</taxon>
        <taxon>Sphaerodactylus</taxon>
    </lineage>
</organism>
<proteinExistence type="predicted"/>